<keyword evidence="3" id="KW-1185">Reference proteome</keyword>
<dbReference type="Proteomes" id="UP000287033">
    <property type="component" value="Unassembled WGS sequence"/>
</dbReference>
<evidence type="ECO:0000313" key="3">
    <source>
        <dbReference type="Proteomes" id="UP000287033"/>
    </source>
</evidence>
<organism evidence="2 3">
    <name type="scientific">Chiloscyllium punctatum</name>
    <name type="common">Brownbanded bambooshark</name>
    <name type="synonym">Hemiscyllium punctatum</name>
    <dbReference type="NCBI Taxonomy" id="137246"/>
    <lineage>
        <taxon>Eukaryota</taxon>
        <taxon>Metazoa</taxon>
        <taxon>Chordata</taxon>
        <taxon>Craniata</taxon>
        <taxon>Vertebrata</taxon>
        <taxon>Chondrichthyes</taxon>
        <taxon>Elasmobranchii</taxon>
        <taxon>Galeomorphii</taxon>
        <taxon>Galeoidea</taxon>
        <taxon>Orectolobiformes</taxon>
        <taxon>Hemiscylliidae</taxon>
        <taxon>Chiloscyllium</taxon>
    </lineage>
</organism>
<dbReference type="AlphaFoldDB" id="A0A401U157"/>
<feature type="compositionally biased region" description="Basic residues" evidence="1">
    <location>
        <begin position="9"/>
        <end position="21"/>
    </location>
</feature>
<feature type="non-terminal residue" evidence="2">
    <location>
        <position position="104"/>
    </location>
</feature>
<dbReference type="EMBL" id="BEZZ01245893">
    <property type="protein sequence ID" value="GCC48628.1"/>
    <property type="molecule type" value="Genomic_DNA"/>
</dbReference>
<sequence length="104" mass="11627">MADPADKPPRKKKSPARHLNQMRKNKIVAIGRSSPRKLLRQLPIPAERRRLCGLVIHQALTIMGKDRCRIGPGPQRRLLSSAEHNLDPLAMTSRDCPAKENGHG</sequence>
<feature type="region of interest" description="Disordered" evidence="1">
    <location>
        <begin position="81"/>
        <end position="104"/>
    </location>
</feature>
<accession>A0A401U157</accession>
<comment type="caution">
    <text evidence="2">The sequence shown here is derived from an EMBL/GenBank/DDBJ whole genome shotgun (WGS) entry which is preliminary data.</text>
</comment>
<evidence type="ECO:0000256" key="1">
    <source>
        <dbReference type="SAM" id="MobiDB-lite"/>
    </source>
</evidence>
<gene>
    <name evidence="2" type="ORF">chiPu_0032785</name>
</gene>
<proteinExistence type="predicted"/>
<evidence type="ECO:0000313" key="2">
    <source>
        <dbReference type="EMBL" id="GCC48628.1"/>
    </source>
</evidence>
<protein>
    <submittedName>
        <fullName evidence="2">Uncharacterized protein</fullName>
    </submittedName>
</protein>
<name>A0A401U157_CHIPU</name>
<reference evidence="2 3" key="1">
    <citation type="journal article" date="2018" name="Nat. Ecol. Evol.">
        <title>Shark genomes provide insights into elasmobranch evolution and the origin of vertebrates.</title>
        <authorList>
            <person name="Hara Y"/>
            <person name="Yamaguchi K"/>
            <person name="Onimaru K"/>
            <person name="Kadota M"/>
            <person name="Koyanagi M"/>
            <person name="Keeley SD"/>
            <person name="Tatsumi K"/>
            <person name="Tanaka K"/>
            <person name="Motone F"/>
            <person name="Kageyama Y"/>
            <person name="Nozu R"/>
            <person name="Adachi N"/>
            <person name="Nishimura O"/>
            <person name="Nakagawa R"/>
            <person name="Tanegashima C"/>
            <person name="Kiyatake I"/>
            <person name="Matsumoto R"/>
            <person name="Murakumo K"/>
            <person name="Nishida K"/>
            <person name="Terakita A"/>
            <person name="Kuratani S"/>
            <person name="Sato K"/>
            <person name="Hyodo S Kuraku.S."/>
        </authorList>
    </citation>
    <scope>NUCLEOTIDE SEQUENCE [LARGE SCALE GENOMIC DNA]</scope>
</reference>
<feature type="region of interest" description="Disordered" evidence="1">
    <location>
        <begin position="1"/>
        <end position="21"/>
    </location>
</feature>